<sequence>MQEPRPEPPRQDDGSACVLEEAGDPYQWVARIYDWILDPWLRPLHRHVASLCRREGASRIIDLCCGTGAQCRRLYWAGFQPTGVDLSPAMIREARRKSPAEIALLEGDATATPFATASFDCAVISLALHEKPGPARLALLREAARLVRGRGVICVSDFLGPPPQSSRLGHMMRTSVERVAGRAHFACYRDYLALGAVPGVCAELGWSAVLEATFHRRATGVYLLLPEPSDR</sequence>
<dbReference type="Gene3D" id="3.40.50.150">
    <property type="entry name" value="Vaccinia Virus protein VP39"/>
    <property type="match status" value="1"/>
</dbReference>
<dbReference type="PANTHER" id="PTHR42912:SF93">
    <property type="entry name" value="N6-ADENOSINE-METHYLTRANSFERASE TMT1A"/>
    <property type="match status" value="1"/>
</dbReference>
<dbReference type="PANTHER" id="PTHR42912">
    <property type="entry name" value="METHYLTRANSFERASE"/>
    <property type="match status" value="1"/>
</dbReference>
<keyword evidence="2" id="KW-0489">Methyltransferase</keyword>
<proteinExistence type="predicted"/>
<name>C8X2F0_DESRD</name>
<dbReference type="Proteomes" id="UP000001052">
    <property type="component" value="Chromosome"/>
</dbReference>
<dbReference type="Pfam" id="PF13649">
    <property type="entry name" value="Methyltransf_25"/>
    <property type="match status" value="1"/>
</dbReference>
<dbReference type="CDD" id="cd02440">
    <property type="entry name" value="AdoMet_MTases"/>
    <property type="match status" value="1"/>
</dbReference>
<protein>
    <submittedName>
        <fullName evidence="2">Methyltransferase type 11</fullName>
    </submittedName>
</protein>
<reference evidence="2 3" key="2">
    <citation type="journal article" date="2010" name="Stand. Genomic Sci.">
        <title>Complete genome sequence of Desulfohalobium retbaense type strain (HR(100)).</title>
        <authorList>
            <person name="Spring S."/>
            <person name="Nolan M."/>
            <person name="Lapidus A."/>
            <person name="Glavina Del Rio T."/>
            <person name="Copeland A."/>
            <person name="Tice H."/>
            <person name="Cheng J.F."/>
            <person name="Lucas S."/>
            <person name="Land M."/>
            <person name="Chen F."/>
            <person name="Bruce D."/>
            <person name="Goodwin L."/>
            <person name="Pitluck S."/>
            <person name="Ivanova N."/>
            <person name="Mavromatis K."/>
            <person name="Mikhailova N."/>
            <person name="Pati A."/>
            <person name="Chen A."/>
            <person name="Palaniappan K."/>
            <person name="Hauser L."/>
            <person name="Chang Y.J."/>
            <person name="Jeffries C.D."/>
            <person name="Munk C."/>
            <person name="Kiss H."/>
            <person name="Chain P."/>
            <person name="Han C."/>
            <person name="Brettin T."/>
            <person name="Detter J.C."/>
            <person name="Schuler E."/>
            <person name="Goker M."/>
            <person name="Rohde M."/>
            <person name="Bristow J."/>
            <person name="Eisen J.A."/>
            <person name="Markowitz V."/>
            <person name="Hugenholtz P."/>
            <person name="Kyrpides N.C."/>
            <person name="Klenk H.P."/>
        </authorList>
    </citation>
    <scope>NUCLEOTIDE SEQUENCE [LARGE SCALE GENOMIC DNA]</scope>
    <source>
        <strain evidence="2 3">DSM 5692</strain>
    </source>
</reference>
<dbReference type="KEGG" id="drt:Dret_1309"/>
<gene>
    <name evidence="2" type="ordered locus">Dret_1309</name>
</gene>
<dbReference type="AlphaFoldDB" id="C8X2F0"/>
<feature type="domain" description="Methyltransferase" evidence="1">
    <location>
        <begin position="60"/>
        <end position="151"/>
    </location>
</feature>
<evidence type="ECO:0000313" key="2">
    <source>
        <dbReference type="EMBL" id="ACV68597.1"/>
    </source>
</evidence>
<organism evidence="2 3">
    <name type="scientific">Desulfohalobium retbaense (strain ATCC 49708 / DSM 5692 / JCM 16813 / HR100)</name>
    <dbReference type="NCBI Taxonomy" id="485915"/>
    <lineage>
        <taxon>Bacteria</taxon>
        <taxon>Pseudomonadati</taxon>
        <taxon>Thermodesulfobacteriota</taxon>
        <taxon>Desulfovibrionia</taxon>
        <taxon>Desulfovibrionales</taxon>
        <taxon>Desulfohalobiaceae</taxon>
        <taxon>Desulfohalobium</taxon>
    </lineage>
</organism>
<accession>C8X2F0</accession>
<dbReference type="HOGENOM" id="CLU_098966_0_0_7"/>
<evidence type="ECO:0000259" key="1">
    <source>
        <dbReference type="Pfam" id="PF13649"/>
    </source>
</evidence>
<dbReference type="GO" id="GO:0008168">
    <property type="term" value="F:methyltransferase activity"/>
    <property type="evidence" value="ECO:0007669"/>
    <property type="project" value="UniProtKB-KW"/>
</dbReference>
<keyword evidence="3" id="KW-1185">Reference proteome</keyword>
<reference evidence="3" key="1">
    <citation type="submission" date="2009-09" db="EMBL/GenBank/DDBJ databases">
        <title>The complete chromosome of Desulfohalobium retbaense DSM 5692.</title>
        <authorList>
            <consortium name="US DOE Joint Genome Institute (JGI-PGF)"/>
            <person name="Lucas S."/>
            <person name="Copeland A."/>
            <person name="Lapidus A."/>
            <person name="Glavina del Rio T."/>
            <person name="Dalin E."/>
            <person name="Tice H."/>
            <person name="Bruce D."/>
            <person name="Goodwin L."/>
            <person name="Pitluck S."/>
            <person name="Kyrpides N."/>
            <person name="Mavromatis K."/>
            <person name="Ivanova N."/>
            <person name="Mikhailova N."/>
            <person name="Munk A.C."/>
            <person name="Brettin T."/>
            <person name="Detter J.C."/>
            <person name="Han C."/>
            <person name="Tapia R."/>
            <person name="Larimer F."/>
            <person name="Land M."/>
            <person name="Hauser L."/>
            <person name="Markowitz V."/>
            <person name="Cheng J.-F."/>
            <person name="Hugenholtz P."/>
            <person name="Woyke T."/>
            <person name="Wu D."/>
            <person name="Spring S."/>
            <person name="Klenk H.-P."/>
            <person name="Eisen J.A."/>
        </authorList>
    </citation>
    <scope>NUCLEOTIDE SEQUENCE [LARGE SCALE GENOMIC DNA]</scope>
    <source>
        <strain evidence="3">DSM 5692</strain>
    </source>
</reference>
<dbReference type="RefSeq" id="WP_015751744.1">
    <property type="nucleotide sequence ID" value="NC_013223.1"/>
</dbReference>
<evidence type="ECO:0000313" key="3">
    <source>
        <dbReference type="Proteomes" id="UP000001052"/>
    </source>
</evidence>
<dbReference type="EMBL" id="CP001734">
    <property type="protein sequence ID" value="ACV68597.1"/>
    <property type="molecule type" value="Genomic_DNA"/>
</dbReference>
<dbReference type="eggNOG" id="COG2226">
    <property type="taxonomic scope" value="Bacteria"/>
</dbReference>
<dbReference type="GO" id="GO:0032259">
    <property type="term" value="P:methylation"/>
    <property type="evidence" value="ECO:0007669"/>
    <property type="project" value="UniProtKB-KW"/>
</dbReference>
<keyword evidence="2" id="KW-0808">Transferase</keyword>
<dbReference type="SUPFAM" id="SSF53335">
    <property type="entry name" value="S-adenosyl-L-methionine-dependent methyltransferases"/>
    <property type="match status" value="1"/>
</dbReference>
<dbReference type="InterPro" id="IPR041698">
    <property type="entry name" value="Methyltransf_25"/>
</dbReference>
<dbReference type="InterPro" id="IPR050508">
    <property type="entry name" value="Methyltransf_Superfamily"/>
</dbReference>
<dbReference type="InterPro" id="IPR029063">
    <property type="entry name" value="SAM-dependent_MTases_sf"/>
</dbReference>
<dbReference type="STRING" id="485915.Dret_1309"/>